<protein>
    <submittedName>
        <fullName evidence="1">Uncharacterized protein</fullName>
    </submittedName>
</protein>
<evidence type="ECO:0000313" key="1">
    <source>
        <dbReference type="EMBL" id="QSQ14500.1"/>
    </source>
</evidence>
<organism evidence="1 2">
    <name type="scientific">Myxococcus landrumensis</name>
    <dbReference type="NCBI Taxonomy" id="2813577"/>
    <lineage>
        <taxon>Bacteria</taxon>
        <taxon>Pseudomonadati</taxon>
        <taxon>Myxococcota</taxon>
        <taxon>Myxococcia</taxon>
        <taxon>Myxococcales</taxon>
        <taxon>Cystobacterineae</taxon>
        <taxon>Myxococcaceae</taxon>
        <taxon>Myxococcus</taxon>
    </lineage>
</organism>
<sequence>MGHGRVGVVVTRVRRVRARAVMALAVDLEAEVAREVPDGAKAVGAVRAAVVAVTKGPWALGSASSPS</sequence>
<name>A0ABX7NA37_9BACT</name>
<keyword evidence="2" id="KW-1185">Reference proteome</keyword>
<evidence type="ECO:0000313" key="2">
    <source>
        <dbReference type="Proteomes" id="UP000663090"/>
    </source>
</evidence>
<dbReference type="Proteomes" id="UP000663090">
    <property type="component" value="Chromosome"/>
</dbReference>
<proteinExistence type="predicted"/>
<dbReference type="RefSeq" id="WP_206716275.1">
    <property type="nucleotide sequence ID" value="NZ_CP071091.1"/>
</dbReference>
<accession>A0ABX7NA37</accession>
<gene>
    <name evidence="1" type="ORF">JY572_40460</name>
</gene>
<dbReference type="EMBL" id="CP071091">
    <property type="protein sequence ID" value="QSQ14500.1"/>
    <property type="molecule type" value="Genomic_DNA"/>
</dbReference>
<reference evidence="1 2" key="1">
    <citation type="submission" date="2021-02" db="EMBL/GenBank/DDBJ databases">
        <title>De Novo genome assembly of isolated myxobacteria.</title>
        <authorList>
            <person name="Stevens D.C."/>
        </authorList>
    </citation>
    <scope>NUCLEOTIDE SEQUENCE [LARGE SCALE GENOMIC DNA]</scope>
    <source>
        <strain evidence="1 2">SCHIC003</strain>
    </source>
</reference>